<name>A0ABC7ZIK7_MYCGT</name>
<feature type="binding site" evidence="8">
    <location>
        <position position="168"/>
    </location>
    <ligand>
        <name>L-aspartate</name>
        <dbReference type="ChEBI" id="CHEBI:29991"/>
    </ligand>
</feature>
<accession>A0ABC7ZIK7</accession>
<evidence type="ECO:0000256" key="7">
    <source>
        <dbReference type="ARBA" id="ARBA00023146"/>
    </source>
</evidence>
<evidence type="ECO:0000256" key="8">
    <source>
        <dbReference type="HAMAP-Rule" id="MF_00044"/>
    </source>
</evidence>
<dbReference type="InterPro" id="IPR002312">
    <property type="entry name" value="Asp/Asn-tRNA-synth_IIb"/>
</dbReference>
<dbReference type="PRINTS" id="PR01042">
    <property type="entry name" value="TRNASYNTHASP"/>
</dbReference>
<dbReference type="AlphaFoldDB" id="A0ABC7ZIK7"/>
<evidence type="ECO:0000256" key="1">
    <source>
        <dbReference type="ARBA" id="ARBA00006303"/>
    </source>
</evidence>
<evidence type="ECO:0000256" key="3">
    <source>
        <dbReference type="ARBA" id="ARBA00022598"/>
    </source>
</evidence>
<comment type="function">
    <text evidence="8">Catalyzes the attachment of L-aspartate to tRNA(Asp) in a two-step reaction: L-aspartate is first activated by ATP to form Asp-AMP and then transferred to the acceptor end of tRNA(Asp).</text>
</comment>
<dbReference type="Pfam" id="PF00152">
    <property type="entry name" value="tRNA-synt_2"/>
    <property type="match status" value="1"/>
</dbReference>
<dbReference type="CDD" id="cd00777">
    <property type="entry name" value="AspRS_core"/>
    <property type="match status" value="1"/>
</dbReference>
<dbReference type="KEGG" id="mgx:CM1_00170"/>
<dbReference type="InterPro" id="IPR047090">
    <property type="entry name" value="AspRS_core"/>
</dbReference>
<evidence type="ECO:0000256" key="2">
    <source>
        <dbReference type="ARBA" id="ARBA00011738"/>
    </source>
</evidence>
<dbReference type="EC" id="6.1.1.12" evidence="8"/>
<keyword evidence="6 8" id="KW-0648">Protein biosynthesis</keyword>
<dbReference type="GO" id="GO:0006422">
    <property type="term" value="P:aspartyl-tRNA aminoacylation"/>
    <property type="evidence" value="ECO:0007669"/>
    <property type="project" value="UniProtKB-UniRule"/>
</dbReference>
<protein>
    <recommendedName>
        <fullName evidence="8">Aspartate--tRNA ligase</fullName>
        <ecNumber evidence="8">6.1.1.12</ecNumber>
    </recommendedName>
    <alternativeName>
        <fullName evidence="8">Aspartyl-tRNA synthetase</fullName>
        <shortName evidence="8">AspRS</shortName>
    </alternativeName>
</protein>
<dbReference type="InterPro" id="IPR045864">
    <property type="entry name" value="aa-tRNA-synth_II/BPL/LPL"/>
</dbReference>
<dbReference type="GO" id="GO:0005524">
    <property type="term" value="F:ATP binding"/>
    <property type="evidence" value="ECO:0007669"/>
    <property type="project" value="UniProtKB-UniRule"/>
</dbReference>
<dbReference type="InterPro" id="IPR006195">
    <property type="entry name" value="aa-tRNA-synth_II"/>
</dbReference>
<evidence type="ECO:0000256" key="5">
    <source>
        <dbReference type="ARBA" id="ARBA00022840"/>
    </source>
</evidence>
<dbReference type="Pfam" id="PF01336">
    <property type="entry name" value="tRNA_anti-codon"/>
    <property type="match status" value="1"/>
</dbReference>
<keyword evidence="4 8" id="KW-0547">Nucleotide-binding</keyword>
<feature type="binding site" evidence="8">
    <location>
        <begin position="505"/>
        <end position="508"/>
    </location>
    <ligand>
        <name>ATP</name>
        <dbReference type="ChEBI" id="CHEBI:30616"/>
    </ligand>
</feature>
<evidence type="ECO:0000313" key="11">
    <source>
        <dbReference type="Proteomes" id="UP000005254"/>
    </source>
</evidence>
<dbReference type="InterPro" id="IPR012340">
    <property type="entry name" value="NA-bd_OB-fold"/>
</dbReference>
<dbReference type="Gene3D" id="3.30.1360.30">
    <property type="entry name" value="GAD-like domain"/>
    <property type="match status" value="1"/>
</dbReference>
<dbReference type="PROSITE" id="PS50862">
    <property type="entry name" value="AA_TRNA_LIGASE_II"/>
    <property type="match status" value="1"/>
</dbReference>
<comment type="similarity">
    <text evidence="1 8">Belongs to the class-II aminoacyl-tRNA synthetase family. Type 1 subfamily.</text>
</comment>
<keyword evidence="5 8" id="KW-0067">ATP-binding</keyword>
<keyword evidence="7 8" id="KW-0030">Aminoacyl-tRNA synthetase</keyword>
<comment type="subunit">
    <text evidence="2 8">Homodimer.</text>
</comment>
<comment type="subcellular location">
    <subcellularLocation>
        <location evidence="8">Cytoplasm</location>
    </subcellularLocation>
</comment>
<comment type="catalytic activity">
    <reaction evidence="8">
        <text>tRNA(Asp) + L-aspartate + ATP = L-aspartyl-tRNA(Asp) + AMP + diphosphate</text>
        <dbReference type="Rhea" id="RHEA:19649"/>
        <dbReference type="Rhea" id="RHEA-COMP:9660"/>
        <dbReference type="Rhea" id="RHEA-COMP:9678"/>
        <dbReference type="ChEBI" id="CHEBI:29991"/>
        <dbReference type="ChEBI" id="CHEBI:30616"/>
        <dbReference type="ChEBI" id="CHEBI:33019"/>
        <dbReference type="ChEBI" id="CHEBI:78442"/>
        <dbReference type="ChEBI" id="CHEBI:78516"/>
        <dbReference type="ChEBI" id="CHEBI:456215"/>
        <dbReference type="EC" id="6.1.1.12"/>
    </reaction>
</comment>
<dbReference type="NCBIfam" id="NF001750">
    <property type="entry name" value="PRK00476.1"/>
    <property type="match status" value="1"/>
</dbReference>
<comment type="caution">
    <text evidence="8">Lacks conserved residue(s) required for the propagation of feature annotation.</text>
</comment>
<dbReference type="HAMAP" id="MF_00044">
    <property type="entry name" value="Asp_tRNA_synth_type1"/>
    <property type="match status" value="1"/>
</dbReference>
<gene>
    <name evidence="8" type="primary">aspS</name>
    <name evidence="10" type="ORF">CM1_00170</name>
</gene>
<feature type="binding site" evidence="8">
    <location>
        <position position="223"/>
    </location>
    <ligand>
        <name>ATP</name>
        <dbReference type="ChEBI" id="CHEBI:30616"/>
    </ligand>
</feature>
<dbReference type="Proteomes" id="UP000005254">
    <property type="component" value="Chromosome"/>
</dbReference>
<reference evidence="10 11" key="1">
    <citation type="journal article" date="2012" name="J. Bacteriol.">
        <title>Draft Genome Sequences of Four Axenic Mycoplasma genitalium Strains Isolated from Denmark, Japan, and Australia.</title>
        <authorList>
            <person name="McGowin C.L."/>
            <person name="Ma L."/>
            <person name="Jensen J.S."/>
            <person name="Mancuso M.M."/>
            <person name="Hamasuna R."/>
            <person name="Adegboye D."/>
            <person name="Martin D.H."/>
        </authorList>
    </citation>
    <scope>NUCLEOTIDE SEQUENCE [LARGE SCALE GENOMIC DNA]</scope>
    <source>
        <strain evidence="10 11">M6320</strain>
    </source>
</reference>
<keyword evidence="3 8" id="KW-0436">Ligase</keyword>
<feature type="domain" description="Aminoacyl-transfer RNA synthetases class-II family profile" evidence="9">
    <location>
        <begin position="144"/>
        <end position="526"/>
    </location>
</feature>
<evidence type="ECO:0000259" key="9">
    <source>
        <dbReference type="PROSITE" id="PS50862"/>
    </source>
</evidence>
<evidence type="ECO:0000256" key="4">
    <source>
        <dbReference type="ARBA" id="ARBA00022741"/>
    </source>
</evidence>
<feature type="binding site" evidence="8">
    <location>
        <position position="464"/>
    </location>
    <ligand>
        <name>L-aspartate</name>
        <dbReference type="ChEBI" id="CHEBI:29991"/>
    </ligand>
</feature>
<dbReference type="Gene3D" id="2.40.50.140">
    <property type="entry name" value="Nucleic acid-binding proteins"/>
    <property type="match status" value="1"/>
</dbReference>
<dbReference type="InterPro" id="IPR004365">
    <property type="entry name" value="NA-bd_OB_tRNA"/>
</dbReference>
<dbReference type="PANTHER" id="PTHR22594:SF5">
    <property type="entry name" value="ASPARTATE--TRNA LIGASE, MITOCHONDRIAL"/>
    <property type="match status" value="1"/>
</dbReference>
<evidence type="ECO:0000313" key="10">
    <source>
        <dbReference type="EMBL" id="AFQ03828.1"/>
    </source>
</evidence>
<dbReference type="PANTHER" id="PTHR22594">
    <property type="entry name" value="ASPARTYL/LYSYL-TRNA SYNTHETASE"/>
    <property type="match status" value="1"/>
</dbReference>
<dbReference type="GO" id="GO:0004815">
    <property type="term" value="F:aspartate-tRNA ligase activity"/>
    <property type="evidence" value="ECO:0007669"/>
    <property type="project" value="UniProtKB-UniRule"/>
</dbReference>
<keyword evidence="8" id="KW-0963">Cytoplasm</keyword>
<organism evidence="10 11">
    <name type="scientific">Mycoplasmoides genitalium M6320</name>
    <dbReference type="NCBI Taxonomy" id="662945"/>
    <lineage>
        <taxon>Bacteria</taxon>
        <taxon>Bacillati</taxon>
        <taxon>Mycoplasmatota</taxon>
        <taxon>Mycoplasmoidales</taxon>
        <taxon>Mycoplasmoidaceae</taxon>
        <taxon>Mycoplasmoides</taxon>
    </lineage>
</organism>
<dbReference type="SUPFAM" id="SSF55681">
    <property type="entry name" value="Class II aaRS and biotin synthetases"/>
    <property type="match status" value="1"/>
</dbReference>
<dbReference type="InterPro" id="IPR004115">
    <property type="entry name" value="GAD-like_sf"/>
</dbReference>
<dbReference type="NCBIfam" id="TIGR00459">
    <property type="entry name" value="aspS_bact"/>
    <property type="match status" value="1"/>
</dbReference>
<dbReference type="InterPro" id="IPR004524">
    <property type="entry name" value="Asp-tRNA-ligase_1"/>
</dbReference>
<dbReference type="SUPFAM" id="SSF50249">
    <property type="entry name" value="Nucleic acid-binding proteins"/>
    <property type="match status" value="1"/>
</dbReference>
<feature type="binding site" evidence="8">
    <location>
        <begin position="214"/>
        <end position="216"/>
    </location>
    <ligand>
        <name>ATP</name>
        <dbReference type="ChEBI" id="CHEBI:30616"/>
    </ligand>
</feature>
<feature type="binding site" evidence="8">
    <location>
        <position position="423"/>
    </location>
    <ligand>
        <name>L-aspartate</name>
        <dbReference type="ChEBI" id="CHEBI:29991"/>
    </ligand>
</feature>
<feature type="region of interest" description="Aspartate" evidence="8">
    <location>
        <begin position="192"/>
        <end position="195"/>
    </location>
</feature>
<feature type="binding site" evidence="8">
    <location>
        <position position="457"/>
    </location>
    <ligand>
        <name>ATP</name>
        <dbReference type="ChEBI" id="CHEBI:30616"/>
    </ligand>
</feature>
<dbReference type="InterPro" id="IPR004364">
    <property type="entry name" value="Aa-tRNA-synt_II"/>
</dbReference>
<proteinExistence type="inferred from homology"/>
<dbReference type="RefSeq" id="WP_014894363.1">
    <property type="nucleotide sequence ID" value="NC_018497.1"/>
</dbReference>
<dbReference type="EMBL" id="CP003772">
    <property type="protein sequence ID" value="AFQ03828.1"/>
    <property type="molecule type" value="Genomic_DNA"/>
</dbReference>
<dbReference type="GO" id="GO:0005737">
    <property type="term" value="C:cytoplasm"/>
    <property type="evidence" value="ECO:0007669"/>
    <property type="project" value="UniProtKB-SubCell"/>
</dbReference>
<sequence length="556" mass="64981">MNLENEKCFNQRILIGSISTEQLNKTIVIIGWIKRIKKLGEINFIIVGDKSGTIQVTCKDKEQIQQLTREDIVIVKAKLQRLDSVRFELINPTIKLFSKSKTPPLIIEDETDALEEVRLKYRYLDLRRRVMQKRLLLRHQFILAIRNWFNQQGFIEIETPTLSKSTPEGAQDFLVPARIRKDCFYALVQSPQIYKQLLMIAGVEKYFQIARVYRDEDSRKDRQPEHTQIDFEISFCNQKMIMNLVEKLFFSVFLDVFQIKIKKTFPVFKFSELFERFGSDKPDLRYGFEIKDFTSLFQDHQNQFTKLIEAKGIIGGIELINIELSTDKIKALRKIAKDHDVSLEVHNKNNSTLKTSIKCDEKNTLLLVANKSKKKAWTALGAIRNELKYHLDIVKPNQYSFCWVVDFPLYDFDEKTNQWISNHNIFSKPKQEWIDNFESNKNEALSEQFDLVLNGFEIGSGSIRINDTIVQKRLMNSLNIDPNKFAFLLEAYQYGAPVHGGMGLGIDRLMMILNQTDNIREVIAFPKNNHGIEVHTNAPDKIEKEEVKWWIKELVK</sequence>
<evidence type="ECO:0000256" key="6">
    <source>
        <dbReference type="ARBA" id="ARBA00022917"/>
    </source>
</evidence>
<feature type="binding site" evidence="8">
    <location>
        <position position="214"/>
    </location>
    <ligand>
        <name>L-aspartate</name>
        <dbReference type="ChEBI" id="CHEBI:29991"/>
    </ligand>
</feature>
<dbReference type="Gene3D" id="3.30.930.10">
    <property type="entry name" value="Bira Bifunctional Protein, Domain 2"/>
    <property type="match status" value="1"/>
</dbReference>